<keyword evidence="1" id="KW-0472">Membrane</keyword>
<dbReference type="RefSeq" id="WP_101900505.1">
    <property type="nucleotide sequence ID" value="NZ_CP025491.2"/>
</dbReference>
<proteinExistence type="predicted"/>
<accession>A0A2H5FN57</accession>
<keyword evidence="1" id="KW-0812">Transmembrane</keyword>
<evidence type="ECO:0000313" key="3">
    <source>
        <dbReference type="Proteomes" id="UP000234343"/>
    </source>
</evidence>
<dbReference type="KEGG" id="lsh:CAB17_13555"/>
<sequence length="331" mass="37013">MPMFIKEKDGTQLPGLSFSNTETPVLNMEGDFSLKSVPMSMDVDPEFDSTCVIIKKDDGISGLYTKGLTDCQALTLIERDDHGAITKIAMHHFWGGLSEDNIEKFIAHCRNKGFNDNLELVHNPGITFNPENYSGKKIVDYLNKSGITDQNNIQRIYHADPCADCCVMFSGQIGNASFAPEILSSKSIVHQLDSLEVAKSNFQGLINRYEQDKDPQKSQQLVELRKTILADKLLNNPAMFLEKTREFILTAERSPDQEKRKLYENYREEVQKQPCLSTATKIACAALAATIIGIIPAVIIASRYKSAVKEVREAQLKTVEDCINVSSPNMR</sequence>
<dbReference type="EMBL" id="CP025491">
    <property type="protein sequence ID" value="AUH72952.1"/>
    <property type="molecule type" value="Genomic_DNA"/>
</dbReference>
<dbReference type="Proteomes" id="UP000234343">
    <property type="component" value="Chromosome"/>
</dbReference>
<reference evidence="2 3" key="1">
    <citation type="submission" date="2017-12" db="EMBL/GenBank/DDBJ databases">
        <title>Legionella sainthelensi LA01-117, whole genome sequence of a clinical isolate from New Zealand.</title>
        <authorList>
            <person name="Cree S.L."/>
            <person name="Slow S."/>
            <person name="Kennedy M.A."/>
            <person name="Murdoch D.R."/>
            <person name="Biggs P.J."/>
            <person name="Anderson T."/>
        </authorList>
    </citation>
    <scope>NUCLEOTIDE SEQUENCE [LARGE SCALE GENOMIC DNA]</scope>
    <source>
        <strain evidence="2 3">LA01-117</strain>
    </source>
</reference>
<evidence type="ECO:0000256" key="1">
    <source>
        <dbReference type="SAM" id="Phobius"/>
    </source>
</evidence>
<dbReference type="AlphaFoldDB" id="A0A2H5FN57"/>
<keyword evidence="3" id="KW-1185">Reference proteome</keyword>
<protein>
    <submittedName>
        <fullName evidence="2">Uncharacterized protein</fullName>
    </submittedName>
</protein>
<keyword evidence="1" id="KW-1133">Transmembrane helix</keyword>
<feature type="transmembrane region" description="Helical" evidence="1">
    <location>
        <begin position="279"/>
        <end position="302"/>
    </location>
</feature>
<evidence type="ECO:0000313" key="2">
    <source>
        <dbReference type="EMBL" id="AUH72952.1"/>
    </source>
</evidence>
<gene>
    <name evidence="2" type="ORF">CAB17_13555</name>
</gene>
<organism evidence="2 3">
    <name type="scientific">Legionella sainthelensi</name>
    <dbReference type="NCBI Taxonomy" id="28087"/>
    <lineage>
        <taxon>Bacteria</taxon>
        <taxon>Pseudomonadati</taxon>
        <taxon>Pseudomonadota</taxon>
        <taxon>Gammaproteobacteria</taxon>
        <taxon>Legionellales</taxon>
        <taxon>Legionellaceae</taxon>
        <taxon>Legionella</taxon>
    </lineage>
</organism>
<name>A0A2H5FN57_9GAMM</name>